<proteinExistence type="predicted"/>
<feature type="chain" id="PRO_5003260319" description="Lipoprotein" evidence="1">
    <location>
        <begin position="19"/>
        <end position="167"/>
    </location>
</feature>
<dbReference type="PROSITE" id="PS51257">
    <property type="entry name" value="PROKAR_LIPOPROTEIN"/>
    <property type="match status" value="1"/>
</dbReference>
<reference evidence="2 3" key="1">
    <citation type="journal article" date="2011" name="Stand. Genomic Sci.">
        <title>Complete genome sequence of the gliding, heparinolytic Pedobacter saltans type strain (113).</title>
        <authorList>
            <person name="Liolios K."/>
            <person name="Sikorski J."/>
            <person name="Lu M."/>
            <person name="Nolan M."/>
            <person name="Lapidus A."/>
            <person name="Lucas S."/>
            <person name="Hammon N."/>
            <person name="Deshpande S."/>
            <person name="Cheng J.F."/>
            <person name="Tapia R."/>
            <person name="Han C."/>
            <person name="Goodwin L."/>
            <person name="Pitluck S."/>
            <person name="Huntemann M."/>
            <person name="Ivanova N."/>
            <person name="Pagani I."/>
            <person name="Mavromatis K."/>
            <person name="Ovchinikova G."/>
            <person name="Pati A."/>
            <person name="Chen A."/>
            <person name="Palaniappan K."/>
            <person name="Land M."/>
            <person name="Hauser L."/>
            <person name="Brambilla E.M."/>
            <person name="Kotsyurbenko O."/>
            <person name="Rohde M."/>
            <person name="Tindall B.J."/>
            <person name="Abt B."/>
            <person name="Goker M."/>
            <person name="Detter J.C."/>
            <person name="Woyke T."/>
            <person name="Bristow J."/>
            <person name="Eisen J.A."/>
            <person name="Markowitz V."/>
            <person name="Hugenholtz P."/>
            <person name="Klenk H.P."/>
            <person name="Kyrpides N.C."/>
        </authorList>
    </citation>
    <scope>NUCLEOTIDE SEQUENCE [LARGE SCALE GENOMIC DNA]</scope>
    <source>
        <strain evidence="3">ATCC 51119 / DSM 12145 / JCM 21818 / LMG 10337 / NBRC 100064 / NCIMB 13643</strain>
    </source>
</reference>
<reference evidence="3" key="2">
    <citation type="submission" date="2011-02" db="EMBL/GenBank/DDBJ databases">
        <title>The complete genome of Pedobacter saltans DSM 12145.</title>
        <authorList>
            <consortium name="US DOE Joint Genome Institute (JGI-PGF)"/>
            <person name="Lucas S."/>
            <person name="Copeland A."/>
            <person name="Lapidus A."/>
            <person name="Bruce D."/>
            <person name="Goodwin L."/>
            <person name="Pitluck S."/>
            <person name="Kyrpides N."/>
            <person name="Mavromatis K."/>
            <person name="Pagani I."/>
            <person name="Ivanova N."/>
            <person name="Ovchinnikova G."/>
            <person name="Lu M."/>
            <person name="Detter J.C."/>
            <person name="Han C."/>
            <person name="Land M."/>
            <person name="Hauser L."/>
            <person name="Markowitz V."/>
            <person name="Cheng J.-F."/>
            <person name="Hugenholtz P."/>
            <person name="Woyke T."/>
            <person name="Wu D."/>
            <person name="Tindall B."/>
            <person name="Pomrenke H.G."/>
            <person name="Brambilla E."/>
            <person name="Klenk H.-P."/>
            <person name="Eisen J.A."/>
        </authorList>
    </citation>
    <scope>NUCLEOTIDE SEQUENCE [LARGE SCALE GENOMIC DNA]</scope>
    <source>
        <strain evidence="3">ATCC 51119 / DSM 12145 / JCM 21818 / LMG 10337 / NBRC 100064 / NCIMB 13643</strain>
    </source>
</reference>
<keyword evidence="1" id="KW-0732">Signal</keyword>
<protein>
    <recommendedName>
        <fullName evidence="4">Lipoprotein</fullName>
    </recommendedName>
</protein>
<accession>F0SC75</accession>
<dbReference type="EMBL" id="CP002545">
    <property type="protein sequence ID" value="ADY51672.1"/>
    <property type="molecule type" value="Genomic_DNA"/>
</dbReference>
<organism evidence="2 3">
    <name type="scientific">Pseudopedobacter saltans (strain ATCC 51119 / DSM 12145 / JCM 21818 / CCUG 39354 / LMG 10337 / NBRC 100064 / NCIMB 13643)</name>
    <name type="common">Pedobacter saltans</name>
    <dbReference type="NCBI Taxonomy" id="762903"/>
    <lineage>
        <taxon>Bacteria</taxon>
        <taxon>Pseudomonadati</taxon>
        <taxon>Bacteroidota</taxon>
        <taxon>Sphingobacteriia</taxon>
        <taxon>Sphingobacteriales</taxon>
        <taxon>Sphingobacteriaceae</taxon>
        <taxon>Pseudopedobacter</taxon>
    </lineage>
</organism>
<sequence>MKASILLLFSASIFSLVALTSCDLFKKSGIQKPAEILEIWADEPSASTNKIKVITNLSNDALKRAYISRLLKANFRIDTNRSLNPLTTVMRRHENYYIQLFIDFKDSVATVYGRQGNIGLNRPDGEPSEYHINWHDITHNGKGWEIMNAISNYPDRLNKSYNTKLKE</sequence>
<dbReference type="HOGENOM" id="CLU_1593177_0_0_10"/>
<evidence type="ECO:0000256" key="1">
    <source>
        <dbReference type="SAM" id="SignalP"/>
    </source>
</evidence>
<keyword evidence="3" id="KW-1185">Reference proteome</keyword>
<feature type="signal peptide" evidence="1">
    <location>
        <begin position="1"/>
        <end position="18"/>
    </location>
</feature>
<name>F0SC75_PSESL</name>
<evidence type="ECO:0000313" key="2">
    <source>
        <dbReference type="EMBL" id="ADY51672.1"/>
    </source>
</evidence>
<evidence type="ECO:0000313" key="3">
    <source>
        <dbReference type="Proteomes" id="UP000000310"/>
    </source>
</evidence>
<dbReference type="RefSeq" id="WP_013632171.1">
    <property type="nucleotide sequence ID" value="NC_015177.1"/>
</dbReference>
<dbReference type="Proteomes" id="UP000000310">
    <property type="component" value="Chromosome"/>
</dbReference>
<dbReference type="STRING" id="762903.Pedsa_1102"/>
<gene>
    <name evidence="2" type="ordered locus">Pedsa_1102</name>
</gene>
<dbReference type="AlphaFoldDB" id="F0SC75"/>
<evidence type="ECO:0008006" key="4">
    <source>
        <dbReference type="Google" id="ProtNLM"/>
    </source>
</evidence>
<dbReference type="OrthoDB" id="9918065at2"/>
<dbReference type="KEGG" id="psn:Pedsa_1102"/>